<dbReference type="Proteomes" id="UP000287651">
    <property type="component" value="Unassembled WGS sequence"/>
</dbReference>
<protein>
    <submittedName>
        <fullName evidence="1">Uncharacterized protein</fullName>
    </submittedName>
</protein>
<dbReference type="AlphaFoldDB" id="A0A427B0Z4"/>
<organism evidence="1 2">
    <name type="scientific">Ensete ventricosum</name>
    <name type="common">Abyssinian banana</name>
    <name type="synonym">Musa ensete</name>
    <dbReference type="NCBI Taxonomy" id="4639"/>
    <lineage>
        <taxon>Eukaryota</taxon>
        <taxon>Viridiplantae</taxon>
        <taxon>Streptophyta</taxon>
        <taxon>Embryophyta</taxon>
        <taxon>Tracheophyta</taxon>
        <taxon>Spermatophyta</taxon>
        <taxon>Magnoliopsida</taxon>
        <taxon>Liliopsida</taxon>
        <taxon>Zingiberales</taxon>
        <taxon>Musaceae</taxon>
        <taxon>Ensete</taxon>
    </lineage>
</organism>
<gene>
    <name evidence="1" type="ORF">B296_00008947</name>
</gene>
<name>A0A427B0Z4_ENSVE</name>
<reference evidence="1 2" key="1">
    <citation type="journal article" date="2014" name="Agronomy (Basel)">
        <title>A Draft Genome Sequence for Ensete ventricosum, the Drought-Tolerant Tree Against Hunger.</title>
        <authorList>
            <person name="Harrison J."/>
            <person name="Moore K.A."/>
            <person name="Paszkiewicz K."/>
            <person name="Jones T."/>
            <person name="Grant M."/>
            <person name="Ambacheew D."/>
            <person name="Muzemil S."/>
            <person name="Studholme D.J."/>
        </authorList>
    </citation>
    <scope>NUCLEOTIDE SEQUENCE [LARGE SCALE GENOMIC DNA]</scope>
</reference>
<comment type="caution">
    <text evidence="1">The sequence shown here is derived from an EMBL/GenBank/DDBJ whole genome shotgun (WGS) entry which is preliminary data.</text>
</comment>
<evidence type="ECO:0000313" key="2">
    <source>
        <dbReference type="Proteomes" id="UP000287651"/>
    </source>
</evidence>
<accession>A0A427B0Z4</accession>
<evidence type="ECO:0000313" key="1">
    <source>
        <dbReference type="EMBL" id="RRT82057.1"/>
    </source>
</evidence>
<sequence>MSCELSQASTDAMLLSAMAGNSRRVSPGWGGGGALEGVDWRRELATAVSESRLLLWDCCGLGMDVGSHVPMGASYCMVARVTAA</sequence>
<proteinExistence type="predicted"/>
<dbReference type="EMBL" id="AMZH03000769">
    <property type="protein sequence ID" value="RRT82057.1"/>
    <property type="molecule type" value="Genomic_DNA"/>
</dbReference>